<keyword evidence="3" id="KW-0804">Transcription</keyword>
<evidence type="ECO:0000256" key="3">
    <source>
        <dbReference type="ARBA" id="ARBA00023163"/>
    </source>
</evidence>
<dbReference type="RefSeq" id="WP_230099239.1">
    <property type="nucleotide sequence ID" value="NZ_CAKKNT010000028.1"/>
</dbReference>
<dbReference type="Proteomes" id="UP000789719">
    <property type="component" value="Unassembled WGS sequence"/>
</dbReference>
<dbReference type="InterPro" id="IPR041483">
    <property type="entry name" value="TetR_C_34"/>
</dbReference>
<dbReference type="Pfam" id="PF00440">
    <property type="entry name" value="TetR_N"/>
    <property type="match status" value="1"/>
</dbReference>
<gene>
    <name evidence="6" type="ORF">WGH24286_01642</name>
</gene>
<proteinExistence type="predicted"/>
<keyword evidence="1" id="KW-0805">Transcription regulation</keyword>
<dbReference type="EMBL" id="CAKKNT010000028">
    <property type="protein sequence ID" value="CAH0419195.1"/>
    <property type="molecule type" value="Genomic_DNA"/>
</dbReference>
<dbReference type="PROSITE" id="PS50977">
    <property type="entry name" value="HTH_TETR_2"/>
    <property type="match status" value="1"/>
</dbReference>
<keyword evidence="7" id="KW-1185">Reference proteome</keyword>
<name>A0ABN8BQZ3_9LACO</name>
<dbReference type="PANTHER" id="PTHR30055">
    <property type="entry name" value="HTH-TYPE TRANSCRIPTIONAL REGULATOR RUTR"/>
    <property type="match status" value="1"/>
</dbReference>
<dbReference type="PANTHER" id="PTHR30055:SF234">
    <property type="entry name" value="HTH-TYPE TRANSCRIPTIONAL REGULATOR BETI"/>
    <property type="match status" value="1"/>
</dbReference>
<evidence type="ECO:0000256" key="1">
    <source>
        <dbReference type="ARBA" id="ARBA00023015"/>
    </source>
</evidence>
<feature type="DNA-binding region" description="H-T-H motif" evidence="4">
    <location>
        <begin position="34"/>
        <end position="53"/>
    </location>
</feature>
<evidence type="ECO:0000256" key="2">
    <source>
        <dbReference type="ARBA" id="ARBA00023125"/>
    </source>
</evidence>
<dbReference type="SUPFAM" id="SSF46689">
    <property type="entry name" value="Homeodomain-like"/>
    <property type="match status" value="1"/>
</dbReference>
<protein>
    <recommendedName>
        <fullName evidence="5">HTH tetR-type domain-containing protein</fullName>
    </recommendedName>
</protein>
<dbReference type="InterPro" id="IPR009057">
    <property type="entry name" value="Homeodomain-like_sf"/>
</dbReference>
<dbReference type="Pfam" id="PF17929">
    <property type="entry name" value="TetR_C_34"/>
    <property type="match status" value="1"/>
</dbReference>
<evidence type="ECO:0000313" key="6">
    <source>
        <dbReference type="EMBL" id="CAH0419195.1"/>
    </source>
</evidence>
<dbReference type="PRINTS" id="PR00455">
    <property type="entry name" value="HTHTETR"/>
</dbReference>
<accession>A0ABN8BQZ3</accession>
<dbReference type="InterPro" id="IPR001647">
    <property type="entry name" value="HTH_TetR"/>
</dbReference>
<keyword evidence="2 4" id="KW-0238">DNA-binding</keyword>
<reference evidence="6 7" key="1">
    <citation type="submission" date="2021-11" db="EMBL/GenBank/DDBJ databases">
        <authorList>
            <person name="Depoorter E."/>
        </authorList>
    </citation>
    <scope>NUCLEOTIDE SEQUENCE [LARGE SCALE GENOMIC DNA]</scope>
    <source>
        <strain evidence="6 7">LMG 24286</strain>
    </source>
</reference>
<comment type="caution">
    <text evidence="6">The sequence shown here is derived from an EMBL/GenBank/DDBJ whole genome shotgun (WGS) entry which is preliminary data.</text>
</comment>
<evidence type="ECO:0000259" key="5">
    <source>
        <dbReference type="PROSITE" id="PS50977"/>
    </source>
</evidence>
<organism evidence="6 7">
    <name type="scientific">Periweissella ghanensis</name>
    <dbReference type="NCBI Taxonomy" id="467997"/>
    <lineage>
        <taxon>Bacteria</taxon>
        <taxon>Bacillati</taxon>
        <taxon>Bacillota</taxon>
        <taxon>Bacilli</taxon>
        <taxon>Lactobacillales</taxon>
        <taxon>Lactobacillaceae</taxon>
        <taxon>Periweissella</taxon>
    </lineage>
</organism>
<dbReference type="InterPro" id="IPR023772">
    <property type="entry name" value="DNA-bd_HTH_TetR-type_CS"/>
</dbReference>
<dbReference type="Gene3D" id="1.10.357.10">
    <property type="entry name" value="Tetracycline Repressor, domain 2"/>
    <property type="match status" value="1"/>
</dbReference>
<feature type="domain" description="HTH tetR-type" evidence="5">
    <location>
        <begin position="11"/>
        <end position="71"/>
    </location>
</feature>
<evidence type="ECO:0000256" key="4">
    <source>
        <dbReference type="PROSITE-ProRule" id="PRU00335"/>
    </source>
</evidence>
<dbReference type="InterPro" id="IPR050109">
    <property type="entry name" value="HTH-type_TetR-like_transc_reg"/>
</dbReference>
<evidence type="ECO:0000313" key="7">
    <source>
        <dbReference type="Proteomes" id="UP000789719"/>
    </source>
</evidence>
<dbReference type="PROSITE" id="PS01081">
    <property type="entry name" value="HTH_TETR_1"/>
    <property type="match status" value="1"/>
</dbReference>
<sequence>MVNKLSYDQKNAKAQQIKDAAWQLFTEHSLADISIAMIAQTAQVGKGTIFNYFKTKEDVFMALLLGGYQTYFQAVIERFKNSDVVTKAALKAFLSNETRLLITDHATLIRLNSLRGSQLEVNASQEQTERSRQKLHTTHEELGHLIAAAVPTVSAQKISHFFVIQSAILNGLMNLDGLNVFNQIALNTDLPLFQINLVPEACQILGAYLDDILMEEPHEN</sequence>